<evidence type="ECO:0000256" key="10">
    <source>
        <dbReference type="ARBA" id="ARBA00023136"/>
    </source>
</evidence>
<evidence type="ECO:0000256" key="17">
    <source>
        <dbReference type="ARBA" id="ARBA00093308"/>
    </source>
</evidence>
<dbReference type="FunFam" id="2.60.120.200:FF:000152">
    <property type="entry name" value="Cell wall glucanase"/>
    <property type="match status" value="1"/>
</dbReference>
<feature type="domain" description="GH16" evidence="23">
    <location>
        <begin position="25"/>
        <end position="223"/>
    </location>
</feature>
<comment type="catalytic activity">
    <reaction evidence="1">
        <text>Random endo-hydrolysis of N-acetyl-beta-D-glucosaminide (1-&gt;4)-beta-linkages in chitin and chitodextrins.</text>
        <dbReference type="EC" id="3.2.1.14"/>
    </reaction>
</comment>
<feature type="compositionally biased region" description="Polar residues" evidence="21">
    <location>
        <begin position="445"/>
        <end position="457"/>
    </location>
</feature>
<evidence type="ECO:0000313" key="24">
    <source>
        <dbReference type="EMBL" id="KZZ87099.1"/>
    </source>
</evidence>
<feature type="disulfide bond" evidence="20">
    <location>
        <begin position="22"/>
        <end position="29"/>
    </location>
</feature>
<keyword evidence="5" id="KW-0336">GPI-anchor</keyword>
<evidence type="ECO:0000256" key="8">
    <source>
        <dbReference type="ARBA" id="ARBA00022729"/>
    </source>
</evidence>
<evidence type="ECO:0000256" key="11">
    <source>
        <dbReference type="ARBA" id="ARBA00023157"/>
    </source>
</evidence>
<dbReference type="Gene3D" id="2.60.120.200">
    <property type="match status" value="1"/>
</dbReference>
<evidence type="ECO:0000256" key="1">
    <source>
        <dbReference type="ARBA" id="ARBA00000822"/>
    </source>
</evidence>
<feature type="region of interest" description="Disordered" evidence="21">
    <location>
        <begin position="495"/>
        <end position="525"/>
    </location>
</feature>
<organism evidence="24 25">
    <name type="scientific">Ascosphaera apis ARSEF 7405</name>
    <dbReference type="NCBI Taxonomy" id="392613"/>
    <lineage>
        <taxon>Eukaryota</taxon>
        <taxon>Fungi</taxon>
        <taxon>Dikarya</taxon>
        <taxon>Ascomycota</taxon>
        <taxon>Pezizomycotina</taxon>
        <taxon>Eurotiomycetes</taxon>
        <taxon>Eurotiomycetidae</taxon>
        <taxon>Onygenales</taxon>
        <taxon>Ascosphaeraceae</taxon>
        <taxon>Ascosphaera</taxon>
    </lineage>
</organism>
<accession>A0A167V683</accession>
<protein>
    <recommendedName>
        <fullName evidence="18">Crh-like protein</fullName>
        <ecNumber evidence="18">3.2.-.-</ecNumber>
    </recommendedName>
</protein>
<dbReference type="EMBL" id="AZGZ01000039">
    <property type="protein sequence ID" value="KZZ87099.1"/>
    <property type="molecule type" value="Genomic_DNA"/>
</dbReference>
<evidence type="ECO:0000256" key="21">
    <source>
        <dbReference type="SAM" id="MobiDB-lite"/>
    </source>
</evidence>
<dbReference type="InterPro" id="IPR000757">
    <property type="entry name" value="Beta-glucanase-like"/>
</dbReference>
<evidence type="ECO:0000256" key="6">
    <source>
        <dbReference type="ARBA" id="ARBA00022676"/>
    </source>
</evidence>
<dbReference type="InterPro" id="IPR050546">
    <property type="entry name" value="Glycosyl_Hydrlase_16"/>
</dbReference>
<dbReference type="CDD" id="cd02183">
    <property type="entry name" value="GH16_fungal_CRH1_transglycosylase"/>
    <property type="match status" value="1"/>
</dbReference>
<reference evidence="24 25" key="1">
    <citation type="journal article" date="2016" name="Genome Biol. Evol.">
        <title>Divergent and convergent evolution of fungal pathogenicity.</title>
        <authorList>
            <person name="Shang Y."/>
            <person name="Xiao G."/>
            <person name="Zheng P."/>
            <person name="Cen K."/>
            <person name="Zhan S."/>
            <person name="Wang C."/>
        </authorList>
    </citation>
    <scope>NUCLEOTIDE SEQUENCE [LARGE SCALE GENOMIC DNA]</scope>
    <source>
        <strain evidence="24 25">ARSEF 7405</strain>
    </source>
</reference>
<feature type="region of interest" description="Disordered" evidence="21">
    <location>
        <begin position="394"/>
        <end position="457"/>
    </location>
</feature>
<evidence type="ECO:0000256" key="14">
    <source>
        <dbReference type="ARBA" id="ARBA00023295"/>
    </source>
</evidence>
<dbReference type="Pfam" id="PF00722">
    <property type="entry name" value="Glyco_hydro_16"/>
    <property type="match status" value="1"/>
</dbReference>
<evidence type="ECO:0000256" key="2">
    <source>
        <dbReference type="ARBA" id="ARBA00004191"/>
    </source>
</evidence>
<dbReference type="GO" id="GO:0009277">
    <property type="term" value="C:fungal-type cell wall"/>
    <property type="evidence" value="ECO:0007669"/>
    <property type="project" value="TreeGrafter"/>
</dbReference>
<evidence type="ECO:0000256" key="12">
    <source>
        <dbReference type="ARBA" id="ARBA00023180"/>
    </source>
</evidence>
<keyword evidence="10 18" id="KW-0472">Membrane</keyword>
<dbReference type="PANTHER" id="PTHR10963">
    <property type="entry name" value="GLYCOSYL HYDROLASE-RELATED"/>
    <property type="match status" value="1"/>
</dbReference>
<keyword evidence="4" id="KW-0964">Secreted</keyword>
<comment type="caution">
    <text evidence="24">The sequence shown here is derived from an EMBL/GenBank/DDBJ whole genome shotgun (WGS) entry which is preliminary data.</text>
</comment>
<evidence type="ECO:0000256" key="19">
    <source>
        <dbReference type="PIRSR" id="PIRSR037299-1"/>
    </source>
</evidence>
<dbReference type="InterPro" id="IPR017168">
    <property type="entry name" value="CHR-like"/>
</dbReference>
<dbReference type="OrthoDB" id="4781at2759"/>
<dbReference type="GO" id="GO:0008843">
    <property type="term" value="F:endochitinase activity"/>
    <property type="evidence" value="ECO:0007669"/>
    <property type="project" value="UniProtKB-EC"/>
</dbReference>
<evidence type="ECO:0000256" key="4">
    <source>
        <dbReference type="ARBA" id="ARBA00022512"/>
    </source>
</evidence>
<dbReference type="Proteomes" id="UP000242877">
    <property type="component" value="Unassembled WGS sequence"/>
</dbReference>
<evidence type="ECO:0000256" key="3">
    <source>
        <dbReference type="ARBA" id="ARBA00004589"/>
    </source>
</evidence>
<dbReference type="GO" id="GO:0016757">
    <property type="term" value="F:glycosyltransferase activity"/>
    <property type="evidence" value="ECO:0007669"/>
    <property type="project" value="UniProtKB-KW"/>
</dbReference>
<dbReference type="InterPro" id="IPR013320">
    <property type="entry name" value="ConA-like_dom_sf"/>
</dbReference>
<sequence>MKSSFITLALAALTAAQTTSNCNPLKKSCPPDPALGGHVDFDFKSKSDRFTSVGGEPSYGNDGATFTINKNGDAPTIGTKFYIMFGHVEIKMKASPGTGIVSSAILQSDDLDEIDWEWLGGDGGNVQSNYFGKGITGNYDRAAFHPVADSQGQYHTYAIDWTKDRIQWIIDGNVVRTLTPQDADNGNQYPQSPMNIRIGSWAGGASENEGTVEWAGGRTDFSQAPFKMLVQSLAITDYSTGQSYSYGDNSGSWQSIKSDGGKVEGTGSPNQGNNVINDPSQGEKTGMPHFPDFVPPHPTTHVTHPAIWPWVPAASATATATGTALGGVVQYSGAESTRGRTALTRPHVLLTGVSNIQATTNSRTKDTTTHAPTTTFTTADSITTSTILSSVSTSHTTSTIPSTTIMTSSTPSATTTKAATSTSETMTITSTTSPSRTSVTTSKTAKPSTLKKTSVTNVPSSSAIKNMTFTTSAQSTTGTSTTTSTSSISGAATITSTSASSTSSTAGVKPQSSSGSSTESSSLAPAPVNTHANAASGLRIPGAAIALGVIAAFA</sequence>
<evidence type="ECO:0000256" key="13">
    <source>
        <dbReference type="ARBA" id="ARBA00023288"/>
    </source>
</evidence>
<comment type="subcellular location">
    <subcellularLocation>
        <location evidence="3">Membrane</location>
        <topology evidence="3">Lipid-anchor</topology>
        <topology evidence="3">GPI-anchor</topology>
    </subcellularLocation>
    <subcellularLocation>
        <location evidence="2">Secreted</location>
        <location evidence="2">Cell wall</location>
    </subcellularLocation>
</comment>
<keyword evidence="6" id="KW-0328">Glycosyltransferase</keyword>
<feature type="signal peptide" evidence="22">
    <location>
        <begin position="1"/>
        <end position="16"/>
    </location>
</feature>
<dbReference type="VEuPathDB" id="FungiDB:AAP_05954"/>
<keyword evidence="13" id="KW-0449">Lipoprotein</keyword>
<evidence type="ECO:0000256" key="9">
    <source>
        <dbReference type="ARBA" id="ARBA00022801"/>
    </source>
</evidence>
<feature type="compositionally biased region" description="Polar residues" evidence="21">
    <location>
        <begin position="267"/>
        <end position="283"/>
    </location>
</feature>
<dbReference type="PANTHER" id="PTHR10963:SF68">
    <property type="entry name" value="GLYCOSIDASE CRH1-RELATED"/>
    <property type="match status" value="1"/>
</dbReference>
<gene>
    <name evidence="24" type="ORF">AAP_05954</name>
</gene>
<dbReference type="AlphaFoldDB" id="A0A167V683"/>
<evidence type="ECO:0000256" key="7">
    <source>
        <dbReference type="ARBA" id="ARBA00022679"/>
    </source>
</evidence>
<keyword evidence="8 22" id="KW-0732">Signal</keyword>
<proteinExistence type="inferred from homology"/>
<dbReference type="PIRSF" id="PIRSF037299">
    <property type="entry name" value="Glycosidase_CRH1_prd"/>
    <property type="match status" value="1"/>
</dbReference>
<comment type="similarity">
    <text evidence="16">Belongs to the glycosyl hydrolase 16 family. CRH1 subfamily.</text>
</comment>
<feature type="active site" description="Proton donor" evidence="19">
    <location>
        <position position="117"/>
    </location>
</feature>
<evidence type="ECO:0000256" key="15">
    <source>
        <dbReference type="ARBA" id="ARBA00023316"/>
    </source>
</evidence>
<keyword evidence="12" id="KW-0325">Glycoprotein</keyword>
<feature type="compositionally biased region" description="Low complexity" evidence="21">
    <location>
        <begin position="495"/>
        <end position="522"/>
    </location>
</feature>
<dbReference type="SUPFAM" id="SSF49899">
    <property type="entry name" value="Concanavalin A-like lectins/glucanases"/>
    <property type="match status" value="1"/>
</dbReference>
<name>A0A167V683_9EURO</name>
<keyword evidence="15" id="KW-0961">Cell wall biogenesis/degradation</keyword>
<keyword evidence="4" id="KW-0134">Cell wall</keyword>
<evidence type="ECO:0000256" key="5">
    <source>
        <dbReference type="ARBA" id="ARBA00022622"/>
    </source>
</evidence>
<evidence type="ECO:0000313" key="25">
    <source>
        <dbReference type="Proteomes" id="UP000242877"/>
    </source>
</evidence>
<evidence type="ECO:0000259" key="23">
    <source>
        <dbReference type="PROSITE" id="PS51762"/>
    </source>
</evidence>
<feature type="compositionally biased region" description="Low complexity" evidence="21">
    <location>
        <begin position="394"/>
        <end position="444"/>
    </location>
</feature>
<comment type="function">
    <text evidence="17">Dual chitinase/transglycosylase that plays a role in cell wall architecture. Chitinase and transglycosylase activities are coupled. Required for the polysaccharide cross-linking at the septa and the cell wall. More specifically, transfers chitin to 1,6-beta-glucan in the cell wall.</text>
</comment>
<evidence type="ECO:0000256" key="16">
    <source>
        <dbReference type="ARBA" id="ARBA00038074"/>
    </source>
</evidence>
<dbReference type="GO" id="GO:0005975">
    <property type="term" value="P:carbohydrate metabolic process"/>
    <property type="evidence" value="ECO:0007669"/>
    <property type="project" value="InterPro"/>
</dbReference>
<feature type="chain" id="PRO_5007893298" description="Crh-like protein" evidence="22">
    <location>
        <begin position="17"/>
        <end position="554"/>
    </location>
</feature>
<feature type="region of interest" description="Disordered" evidence="21">
    <location>
        <begin position="255"/>
        <end position="286"/>
    </location>
</feature>
<evidence type="ECO:0000256" key="20">
    <source>
        <dbReference type="PIRSR" id="PIRSR037299-2"/>
    </source>
</evidence>
<keyword evidence="14" id="KW-0326">Glycosidase</keyword>
<keyword evidence="25" id="KW-1185">Reference proteome</keyword>
<keyword evidence="7" id="KW-0808">Transferase</keyword>
<dbReference type="PROSITE" id="PS51762">
    <property type="entry name" value="GH16_2"/>
    <property type="match status" value="1"/>
</dbReference>
<feature type="active site" description="Nucleophile" evidence="19">
    <location>
        <position position="113"/>
    </location>
</feature>
<keyword evidence="11 20" id="KW-1015">Disulfide bond</keyword>
<keyword evidence="9 18" id="KW-0378">Hydrolase</keyword>
<evidence type="ECO:0000256" key="18">
    <source>
        <dbReference type="PIRNR" id="PIRNR037299"/>
    </source>
</evidence>
<dbReference type="GO" id="GO:0031505">
    <property type="term" value="P:fungal-type cell wall organization"/>
    <property type="evidence" value="ECO:0007669"/>
    <property type="project" value="TreeGrafter"/>
</dbReference>
<evidence type="ECO:0000256" key="22">
    <source>
        <dbReference type="SAM" id="SignalP"/>
    </source>
</evidence>
<dbReference type="GO" id="GO:0098552">
    <property type="term" value="C:side of membrane"/>
    <property type="evidence" value="ECO:0007669"/>
    <property type="project" value="UniProtKB-KW"/>
</dbReference>
<dbReference type="EC" id="3.2.-.-" evidence="18"/>